<dbReference type="GO" id="GO:0046872">
    <property type="term" value="F:metal ion binding"/>
    <property type="evidence" value="ECO:0007669"/>
    <property type="project" value="UniProtKB-KW"/>
</dbReference>
<gene>
    <name evidence="8" type="ORF">NKR23_g8665</name>
</gene>
<keyword evidence="4" id="KW-0223">Dioxygenase</keyword>
<evidence type="ECO:0000256" key="6">
    <source>
        <dbReference type="ARBA" id="ARBA00023004"/>
    </source>
</evidence>
<sequence>MSPSKVLPESSFTLTPMDKTPKDKHNFGAIITGLDLSEISDEDVQALSDAVWTHKVVVVKGQKDLAPIKQWELVTKFDPDAPQVHSHGNINSFNKNGGILAKYREVVGIPGAENVRLIGKGYQGEDHYGIKDLTVSHPLSHDWHAVELPDEEFAKGHTRFQRWHIDAPLYAREPAWFTTLRCIKRPQGPECPDLTIHWDDGSGYTMKTEPGLTAFFSNVQMYELMTDEEKRMADHSWVEYAPHPYAWIGNCRGNSNGLGVVSEGKEKAIEELGDWDPKDVKKYPMVWVNPVTGEKAFMVHGICARKLFLRSSPDDEPRVVDDVAEIRSLLKDIQERVLKPEYILIPTMDEGDMIIWANYQMFHTAVDYPWSYGPRTMHQANIGSSKGPVAPVPIPVSN</sequence>
<dbReference type="GO" id="GO:0051213">
    <property type="term" value="F:dioxygenase activity"/>
    <property type="evidence" value="ECO:0007669"/>
    <property type="project" value="UniProtKB-KW"/>
</dbReference>
<evidence type="ECO:0000256" key="2">
    <source>
        <dbReference type="ARBA" id="ARBA00005896"/>
    </source>
</evidence>
<dbReference type="AlphaFoldDB" id="A0AA38R8H9"/>
<dbReference type="Pfam" id="PF02668">
    <property type="entry name" value="TauD"/>
    <property type="match status" value="1"/>
</dbReference>
<evidence type="ECO:0000313" key="8">
    <source>
        <dbReference type="EMBL" id="KAJ9138173.1"/>
    </source>
</evidence>
<keyword evidence="9" id="KW-1185">Reference proteome</keyword>
<comment type="caution">
    <text evidence="8">The sequence shown here is derived from an EMBL/GenBank/DDBJ whole genome shotgun (WGS) entry which is preliminary data.</text>
</comment>
<evidence type="ECO:0000313" key="9">
    <source>
        <dbReference type="Proteomes" id="UP001174694"/>
    </source>
</evidence>
<keyword evidence="6" id="KW-0408">Iron</keyword>
<dbReference type="PANTHER" id="PTHR43779">
    <property type="entry name" value="DIOXYGENASE RV0097-RELATED"/>
    <property type="match status" value="1"/>
</dbReference>
<evidence type="ECO:0000256" key="4">
    <source>
        <dbReference type="ARBA" id="ARBA00022964"/>
    </source>
</evidence>
<evidence type="ECO:0000256" key="3">
    <source>
        <dbReference type="ARBA" id="ARBA00022723"/>
    </source>
</evidence>
<comment type="cofactor">
    <cofactor evidence="1">
        <name>Fe(2+)</name>
        <dbReference type="ChEBI" id="CHEBI:29033"/>
    </cofactor>
</comment>
<dbReference type="InterPro" id="IPR051178">
    <property type="entry name" value="TfdA_dioxygenase"/>
</dbReference>
<keyword evidence="3" id="KW-0479">Metal-binding</keyword>
<protein>
    <submittedName>
        <fullName evidence="8">Clavaminate synthase-like protein</fullName>
    </submittedName>
</protein>
<dbReference type="EMBL" id="JANBVO010000031">
    <property type="protein sequence ID" value="KAJ9138173.1"/>
    <property type="molecule type" value="Genomic_DNA"/>
</dbReference>
<evidence type="ECO:0000259" key="7">
    <source>
        <dbReference type="Pfam" id="PF02668"/>
    </source>
</evidence>
<dbReference type="Gene3D" id="3.60.130.10">
    <property type="entry name" value="Clavaminate synthase-like"/>
    <property type="match status" value="1"/>
</dbReference>
<proteinExistence type="inferred from homology"/>
<evidence type="ECO:0000256" key="1">
    <source>
        <dbReference type="ARBA" id="ARBA00001954"/>
    </source>
</evidence>
<dbReference type="Proteomes" id="UP001174694">
    <property type="component" value="Unassembled WGS sequence"/>
</dbReference>
<dbReference type="InterPro" id="IPR042098">
    <property type="entry name" value="TauD-like_sf"/>
</dbReference>
<reference evidence="8" key="1">
    <citation type="submission" date="2022-07" db="EMBL/GenBank/DDBJ databases">
        <title>Fungi with potential for degradation of polypropylene.</title>
        <authorList>
            <person name="Gostincar C."/>
        </authorList>
    </citation>
    <scope>NUCLEOTIDE SEQUENCE</scope>
    <source>
        <strain evidence="8">EXF-13308</strain>
    </source>
</reference>
<organism evidence="8 9">
    <name type="scientific">Pleurostoma richardsiae</name>
    <dbReference type="NCBI Taxonomy" id="41990"/>
    <lineage>
        <taxon>Eukaryota</taxon>
        <taxon>Fungi</taxon>
        <taxon>Dikarya</taxon>
        <taxon>Ascomycota</taxon>
        <taxon>Pezizomycotina</taxon>
        <taxon>Sordariomycetes</taxon>
        <taxon>Sordariomycetidae</taxon>
        <taxon>Calosphaeriales</taxon>
        <taxon>Pleurostomataceae</taxon>
        <taxon>Pleurostoma</taxon>
    </lineage>
</organism>
<name>A0AA38R8H9_9PEZI</name>
<evidence type="ECO:0000256" key="5">
    <source>
        <dbReference type="ARBA" id="ARBA00023002"/>
    </source>
</evidence>
<dbReference type="SUPFAM" id="SSF51197">
    <property type="entry name" value="Clavaminate synthase-like"/>
    <property type="match status" value="1"/>
</dbReference>
<accession>A0AA38R8H9</accession>
<comment type="similarity">
    <text evidence="2">Belongs to the TfdA dioxygenase family.</text>
</comment>
<feature type="domain" description="TauD/TfdA-like" evidence="7">
    <location>
        <begin position="151"/>
        <end position="379"/>
    </location>
</feature>
<dbReference type="PANTHER" id="PTHR43779:SF2">
    <property type="entry name" value="ALPHA-KETOGLUTARATE-DEPENDENT XANTHINE DIOXYGENASE XAN1"/>
    <property type="match status" value="1"/>
</dbReference>
<dbReference type="InterPro" id="IPR003819">
    <property type="entry name" value="TauD/TfdA-like"/>
</dbReference>
<keyword evidence="5" id="KW-0560">Oxidoreductase</keyword>